<reference evidence="2 3" key="1">
    <citation type="submission" date="2019-05" db="EMBL/GenBank/DDBJ databases">
        <title>Georgenia *** sp. nov., and Georgenia *** sp. nov., isolated from the intestinal contents of plateau pika (Ochotona curzoniae) in the Qinghai-Tibet plateau of China.</title>
        <authorList>
            <person name="Tian Z."/>
        </authorList>
    </citation>
    <scope>NUCLEOTIDE SEQUENCE [LARGE SCALE GENOMIC DNA]</scope>
    <source>
        <strain evidence="2 3">Z294</strain>
    </source>
</reference>
<keyword evidence="1" id="KW-1133">Transmembrane helix</keyword>
<sequence>MVETCSRAPAATLGRRWSVLTWLMMVFAVPVPLAVVVAFVPQLQRVGEVSHWPWDEYGVLGWWLVPASLALAAVCGAAREGEWRSTTVRVLAVLAVLTTLALFVDP</sequence>
<feature type="transmembrane region" description="Helical" evidence="1">
    <location>
        <begin position="86"/>
        <end position="104"/>
    </location>
</feature>
<name>A0ABX5VMP5_9MICO</name>
<dbReference type="EMBL" id="CP040899">
    <property type="protein sequence ID" value="QDB79213.1"/>
    <property type="molecule type" value="Genomic_DNA"/>
</dbReference>
<accession>A0ABX5VMP5</accession>
<keyword evidence="1" id="KW-0812">Transmembrane</keyword>
<gene>
    <name evidence="2" type="ORF">FE251_07380</name>
</gene>
<evidence type="ECO:0000313" key="2">
    <source>
        <dbReference type="EMBL" id="QDB79213.1"/>
    </source>
</evidence>
<evidence type="ECO:0000313" key="3">
    <source>
        <dbReference type="Proteomes" id="UP000313948"/>
    </source>
</evidence>
<keyword evidence="3" id="KW-1185">Reference proteome</keyword>
<proteinExistence type="predicted"/>
<keyword evidence="1" id="KW-0472">Membrane</keyword>
<dbReference type="RefSeq" id="WP_139071731.1">
    <property type="nucleotide sequence ID" value="NZ_CP040899.1"/>
</dbReference>
<organism evidence="2 3">
    <name type="scientific">Georgenia wutianyii</name>
    <dbReference type="NCBI Taxonomy" id="2585135"/>
    <lineage>
        <taxon>Bacteria</taxon>
        <taxon>Bacillati</taxon>
        <taxon>Actinomycetota</taxon>
        <taxon>Actinomycetes</taxon>
        <taxon>Micrococcales</taxon>
        <taxon>Bogoriellaceae</taxon>
        <taxon>Georgenia</taxon>
    </lineage>
</organism>
<protein>
    <submittedName>
        <fullName evidence="2">Uncharacterized protein</fullName>
    </submittedName>
</protein>
<feature type="transmembrane region" description="Helical" evidence="1">
    <location>
        <begin position="60"/>
        <end position="79"/>
    </location>
</feature>
<feature type="transmembrane region" description="Helical" evidence="1">
    <location>
        <begin position="20"/>
        <end position="40"/>
    </location>
</feature>
<evidence type="ECO:0000256" key="1">
    <source>
        <dbReference type="SAM" id="Phobius"/>
    </source>
</evidence>
<dbReference type="Proteomes" id="UP000313948">
    <property type="component" value="Chromosome"/>
</dbReference>